<gene>
    <name evidence="1" type="ORF">M6B38_153230</name>
</gene>
<organism evidence="1 2">
    <name type="scientific">Iris pallida</name>
    <name type="common">Sweet iris</name>
    <dbReference type="NCBI Taxonomy" id="29817"/>
    <lineage>
        <taxon>Eukaryota</taxon>
        <taxon>Viridiplantae</taxon>
        <taxon>Streptophyta</taxon>
        <taxon>Embryophyta</taxon>
        <taxon>Tracheophyta</taxon>
        <taxon>Spermatophyta</taxon>
        <taxon>Magnoliopsida</taxon>
        <taxon>Liliopsida</taxon>
        <taxon>Asparagales</taxon>
        <taxon>Iridaceae</taxon>
        <taxon>Iridoideae</taxon>
        <taxon>Irideae</taxon>
        <taxon>Iris</taxon>
    </lineage>
</organism>
<protein>
    <recommendedName>
        <fullName evidence="3">Wound-induced protein 1</fullName>
    </recommendedName>
</protein>
<comment type="caution">
    <text evidence="1">The sequence shown here is derived from an EMBL/GenBank/DDBJ whole genome shotgun (WGS) entry which is preliminary data.</text>
</comment>
<dbReference type="Proteomes" id="UP001140949">
    <property type="component" value="Unassembled WGS sequence"/>
</dbReference>
<dbReference type="EMBL" id="JANAVB010031617">
    <property type="protein sequence ID" value="KAJ6811551.1"/>
    <property type="molecule type" value="Genomic_DNA"/>
</dbReference>
<reference evidence="1" key="1">
    <citation type="journal article" date="2023" name="GigaByte">
        <title>Genome assembly of the bearded iris, Iris pallida Lam.</title>
        <authorList>
            <person name="Bruccoleri R.E."/>
            <person name="Oakeley E.J."/>
            <person name="Faust A.M.E."/>
            <person name="Altorfer M."/>
            <person name="Dessus-Babus S."/>
            <person name="Burckhardt D."/>
            <person name="Oertli M."/>
            <person name="Naumann U."/>
            <person name="Petersen F."/>
            <person name="Wong J."/>
        </authorList>
    </citation>
    <scope>NUCLEOTIDE SEQUENCE</scope>
    <source>
        <strain evidence="1">GSM-AAB239-AS_SAM_17_03QT</strain>
    </source>
</reference>
<evidence type="ECO:0000313" key="1">
    <source>
        <dbReference type="EMBL" id="KAJ6811551.1"/>
    </source>
</evidence>
<sequence length="125" mass="13082">MMRLLTGAEDRISFHFVPLSIESCGPSTVLVEGSDRARSVFWVHAWTVGSDGIITKVREYFNTSVTVTTVGGGGGGGGVSGATASTSLTTSVKKKSTTLNNCLPVWQSRLHEDAGKSLPGLVLAL</sequence>
<dbReference type="InterPro" id="IPR009798">
    <property type="entry name" value="Wun1-like"/>
</dbReference>
<dbReference type="Pfam" id="PF07107">
    <property type="entry name" value="WI12"/>
    <property type="match status" value="1"/>
</dbReference>
<dbReference type="PANTHER" id="PTHR33703:SF1">
    <property type="entry name" value="WOUND-INDUCED PROTEIN 1"/>
    <property type="match status" value="1"/>
</dbReference>
<reference evidence="1" key="2">
    <citation type="submission" date="2023-04" db="EMBL/GenBank/DDBJ databases">
        <authorList>
            <person name="Bruccoleri R.E."/>
            <person name="Oakeley E.J."/>
            <person name="Faust A.-M."/>
            <person name="Dessus-Babus S."/>
            <person name="Altorfer M."/>
            <person name="Burckhardt D."/>
            <person name="Oertli M."/>
            <person name="Naumann U."/>
            <person name="Petersen F."/>
            <person name="Wong J."/>
        </authorList>
    </citation>
    <scope>NUCLEOTIDE SEQUENCE</scope>
    <source>
        <strain evidence="1">GSM-AAB239-AS_SAM_17_03QT</strain>
        <tissue evidence="1">Leaf</tissue>
    </source>
</reference>
<evidence type="ECO:0008006" key="3">
    <source>
        <dbReference type="Google" id="ProtNLM"/>
    </source>
</evidence>
<keyword evidence="2" id="KW-1185">Reference proteome</keyword>
<dbReference type="AlphaFoldDB" id="A0AAX6F692"/>
<dbReference type="SUPFAM" id="SSF54427">
    <property type="entry name" value="NTF2-like"/>
    <property type="match status" value="1"/>
</dbReference>
<evidence type="ECO:0000313" key="2">
    <source>
        <dbReference type="Proteomes" id="UP001140949"/>
    </source>
</evidence>
<name>A0AAX6F692_IRIPA</name>
<dbReference type="PANTHER" id="PTHR33703">
    <property type="entry name" value="OS07G0691300 PROTEIN"/>
    <property type="match status" value="1"/>
</dbReference>
<accession>A0AAX6F692</accession>
<dbReference type="Gene3D" id="3.10.450.50">
    <property type="match status" value="1"/>
</dbReference>
<proteinExistence type="predicted"/>
<dbReference type="InterPro" id="IPR032710">
    <property type="entry name" value="NTF2-like_dom_sf"/>
</dbReference>